<protein>
    <submittedName>
        <fullName evidence="1">Uncharacterized protein</fullName>
    </submittedName>
</protein>
<name>A0ABD2QFL7_9PLAT</name>
<sequence length="388" mass="43092">MLTDFYLEWTDCLIKSAMLNQKNVKSSFKLLRKTASVFSHGLIAGAQPNKVLLIHAKNFLEEYKAHLEQVLVLNPRAFSDNTNVQDDNDRYACAALTLGPSSSTSLFRSSESAYSSNQGGLQRKTTNVPFSTAQSLRAKIKSVGSKSNKSKAPLSIYVDSVDKEQYITLQAPKVNNKLVSVVKPSDTRKEDLLATGSATEGLNIVLKPRPLNASSFPIFVDEEVETKPENKTEETASIRRALVDTSSRRHPLKASIASSDLCSVFNKENQYNQFDSEGTTSLGYPSMKTPPEPNTVFACSLKLIYGGFQVSSFEQHRWQYLQSKAKKEKLAETLKMLPEFLQDTSISDEGEAELEAYFYGSDLSQVTANSINKLELLAELDQIIKKDL</sequence>
<comment type="caution">
    <text evidence="1">The sequence shown here is derived from an EMBL/GenBank/DDBJ whole genome shotgun (WGS) entry which is preliminary data.</text>
</comment>
<dbReference type="Proteomes" id="UP001626550">
    <property type="component" value="Unassembled WGS sequence"/>
</dbReference>
<dbReference type="AlphaFoldDB" id="A0ABD2QFL7"/>
<gene>
    <name evidence="1" type="ORF">Ciccas_003008</name>
</gene>
<evidence type="ECO:0000313" key="1">
    <source>
        <dbReference type="EMBL" id="KAL3318330.1"/>
    </source>
</evidence>
<dbReference type="EMBL" id="JBJKFK010000258">
    <property type="protein sequence ID" value="KAL3318330.1"/>
    <property type="molecule type" value="Genomic_DNA"/>
</dbReference>
<accession>A0ABD2QFL7</accession>
<evidence type="ECO:0000313" key="2">
    <source>
        <dbReference type="Proteomes" id="UP001626550"/>
    </source>
</evidence>
<reference evidence="1 2" key="1">
    <citation type="submission" date="2024-11" db="EMBL/GenBank/DDBJ databases">
        <title>Adaptive evolution of stress response genes in parasites aligns with host niche diversity.</title>
        <authorList>
            <person name="Hahn C."/>
            <person name="Resl P."/>
        </authorList>
    </citation>
    <scope>NUCLEOTIDE SEQUENCE [LARGE SCALE GENOMIC DNA]</scope>
    <source>
        <strain evidence="1">EGGRZ-B1_66</strain>
        <tissue evidence="1">Body</tissue>
    </source>
</reference>
<proteinExistence type="predicted"/>
<keyword evidence="2" id="KW-1185">Reference proteome</keyword>
<organism evidence="1 2">
    <name type="scientific">Cichlidogyrus casuarinus</name>
    <dbReference type="NCBI Taxonomy" id="1844966"/>
    <lineage>
        <taxon>Eukaryota</taxon>
        <taxon>Metazoa</taxon>
        <taxon>Spiralia</taxon>
        <taxon>Lophotrochozoa</taxon>
        <taxon>Platyhelminthes</taxon>
        <taxon>Monogenea</taxon>
        <taxon>Monopisthocotylea</taxon>
        <taxon>Dactylogyridea</taxon>
        <taxon>Ancyrocephalidae</taxon>
        <taxon>Cichlidogyrus</taxon>
    </lineage>
</organism>